<dbReference type="EC" id="2.7.1.81" evidence="8"/>
<evidence type="ECO:0000256" key="4">
    <source>
        <dbReference type="ARBA" id="ARBA00022679"/>
    </source>
</evidence>
<dbReference type="AlphaFoldDB" id="A0A1W4XBT9"/>
<dbReference type="RefSeq" id="XP_018333576.1">
    <property type="nucleotide sequence ID" value="XM_018478074.1"/>
</dbReference>
<comment type="function">
    <text evidence="7">Catalyzes the GTP-dependent phosphorylation of 5-hydroxy-L-lysine.</text>
</comment>
<dbReference type="Gene3D" id="3.90.1200.10">
    <property type="match status" value="1"/>
</dbReference>
<name>A0A1W4XBT9_AGRPL</name>
<evidence type="ECO:0000256" key="3">
    <source>
        <dbReference type="ARBA" id="ARBA00022490"/>
    </source>
</evidence>
<keyword evidence="11" id="KW-1185">Reference proteome</keyword>
<dbReference type="OrthoDB" id="9973935at2759"/>
<dbReference type="InterPro" id="IPR050249">
    <property type="entry name" value="Pseudomonas-type_ThrB"/>
</dbReference>
<dbReference type="SUPFAM" id="SSF56112">
    <property type="entry name" value="Protein kinase-like (PK-like)"/>
    <property type="match status" value="1"/>
</dbReference>
<accession>A0A1W4XBT9</accession>
<dbReference type="FunCoup" id="A0A1W4XBT9">
    <property type="interactions" value="165"/>
</dbReference>
<evidence type="ECO:0000256" key="7">
    <source>
        <dbReference type="ARBA" id="ARBA00037368"/>
    </source>
</evidence>
<evidence type="ECO:0000313" key="11">
    <source>
        <dbReference type="Proteomes" id="UP000192223"/>
    </source>
</evidence>
<evidence type="ECO:0000259" key="10">
    <source>
        <dbReference type="Pfam" id="PF01636"/>
    </source>
</evidence>
<feature type="domain" description="Aminoglycoside phosphotransferase" evidence="10">
    <location>
        <begin position="67"/>
        <end position="270"/>
    </location>
</feature>
<dbReference type="InParanoid" id="A0A1W4XBT9"/>
<evidence type="ECO:0000256" key="9">
    <source>
        <dbReference type="ARBA" id="ARBA00040505"/>
    </source>
</evidence>
<evidence type="ECO:0000256" key="6">
    <source>
        <dbReference type="ARBA" id="ARBA00036820"/>
    </source>
</evidence>
<dbReference type="InterPro" id="IPR002575">
    <property type="entry name" value="Aminoglycoside_PTrfase"/>
</dbReference>
<proteinExistence type="inferred from homology"/>
<gene>
    <name evidence="12" type="primary">LOC108742761</name>
</gene>
<dbReference type="STRING" id="224129.A0A1W4XBT9"/>
<dbReference type="GeneID" id="108742761"/>
<comment type="catalytic activity">
    <reaction evidence="6">
        <text>(5R)-5-hydroxy-L-lysine + GTP = (5R)-5-phosphooxy-L-lysine + GDP + H(+)</text>
        <dbReference type="Rhea" id="RHEA:19049"/>
        <dbReference type="ChEBI" id="CHEBI:15378"/>
        <dbReference type="ChEBI" id="CHEBI:37565"/>
        <dbReference type="ChEBI" id="CHEBI:57882"/>
        <dbReference type="ChEBI" id="CHEBI:58189"/>
        <dbReference type="ChEBI" id="CHEBI:58357"/>
        <dbReference type="EC" id="2.7.1.81"/>
    </reaction>
</comment>
<evidence type="ECO:0000256" key="5">
    <source>
        <dbReference type="ARBA" id="ARBA00022777"/>
    </source>
</evidence>
<dbReference type="FunFam" id="3.90.1200.10:FF:000007">
    <property type="entry name" value="hydroxylysine kinase isoform X1"/>
    <property type="match status" value="1"/>
</dbReference>
<dbReference type="InterPro" id="IPR011009">
    <property type="entry name" value="Kinase-like_dom_sf"/>
</dbReference>
<dbReference type="FunFam" id="3.30.200.20:FF:000549">
    <property type="entry name" value="hydroxylysine kinase"/>
    <property type="match status" value="1"/>
</dbReference>
<evidence type="ECO:0000256" key="1">
    <source>
        <dbReference type="ARBA" id="ARBA00004496"/>
    </source>
</evidence>
<comment type="similarity">
    <text evidence="2">Belongs to the aminoglycoside phosphotransferase family.</text>
</comment>
<dbReference type="Pfam" id="PF01636">
    <property type="entry name" value="APH"/>
    <property type="match status" value="1"/>
</dbReference>
<protein>
    <recommendedName>
        <fullName evidence="9">Hydroxylysine kinase</fullName>
        <ecNumber evidence="8">2.7.1.81</ecNumber>
    </recommendedName>
</protein>
<comment type="subcellular location">
    <subcellularLocation>
        <location evidence="1">Cytoplasm</location>
    </subcellularLocation>
</comment>
<organism evidence="11 12">
    <name type="scientific">Agrilus planipennis</name>
    <name type="common">Emerald ash borer</name>
    <name type="synonym">Agrilus marcopoli</name>
    <dbReference type="NCBI Taxonomy" id="224129"/>
    <lineage>
        <taxon>Eukaryota</taxon>
        <taxon>Metazoa</taxon>
        <taxon>Ecdysozoa</taxon>
        <taxon>Arthropoda</taxon>
        <taxon>Hexapoda</taxon>
        <taxon>Insecta</taxon>
        <taxon>Pterygota</taxon>
        <taxon>Neoptera</taxon>
        <taxon>Endopterygota</taxon>
        <taxon>Coleoptera</taxon>
        <taxon>Polyphaga</taxon>
        <taxon>Elateriformia</taxon>
        <taxon>Buprestoidea</taxon>
        <taxon>Buprestidae</taxon>
        <taxon>Agrilinae</taxon>
        <taxon>Agrilus</taxon>
    </lineage>
</organism>
<dbReference type="Gene3D" id="3.30.200.20">
    <property type="entry name" value="Phosphorylase Kinase, domain 1"/>
    <property type="match status" value="1"/>
</dbReference>
<evidence type="ECO:0000313" key="12">
    <source>
        <dbReference type="RefSeq" id="XP_018333576.1"/>
    </source>
</evidence>
<dbReference type="GO" id="GO:0005737">
    <property type="term" value="C:cytoplasm"/>
    <property type="evidence" value="ECO:0007669"/>
    <property type="project" value="UniProtKB-SubCell"/>
</dbReference>
<evidence type="ECO:0000256" key="2">
    <source>
        <dbReference type="ARBA" id="ARBA00006219"/>
    </source>
</evidence>
<keyword evidence="3" id="KW-0963">Cytoplasm</keyword>
<dbReference type="GO" id="GO:0047992">
    <property type="term" value="F:hydroxylysine kinase activity"/>
    <property type="evidence" value="ECO:0007669"/>
    <property type="project" value="UniProtKB-EC"/>
</dbReference>
<dbReference type="Proteomes" id="UP000192223">
    <property type="component" value="Unplaced"/>
</dbReference>
<keyword evidence="4" id="KW-0808">Transferase</keyword>
<evidence type="ECO:0000256" key="8">
    <source>
        <dbReference type="ARBA" id="ARBA00038873"/>
    </source>
</evidence>
<dbReference type="KEGG" id="apln:108742761"/>
<dbReference type="PANTHER" id="PTHR21064:SF1">
    <property type="entry name" value="HYDROXYLYSINE KINASE"/>
    <property type="match status" value="1"/>
</dbReference>
<dbReference type="PANTHER" id="PTHR21064">
    <property type="entry name" value="AMINOGLYCOSIDE PHOSPHOTRANSFERASE DOMAIN-CONTAINING PROTEIN-RELATED"/>
    <property type="match status" value="1"/>
</dbReference>
<sequence length="361" mass="41422">MIEQNILQPGQSIKPEVTKDASKTMIKDLYSLNCDSIKELNGYDDKNYIVSVTSVTDNAYIEKISESGYVLKILNSLDSKNPCFIEAQTSLLIFLNENNVHCPKPVKNKYGQYFYTKKLQSGYHIIRLLEFIPGKLLHEIPVSNNLSFEIGIFVGKLDKILQGFDNPVYQSHSSIWMLNSVPRLKEFTFAIKEDNKLQVFLNIINNYEEKVLKNYDKFRKGLIHGDINEQNLIVDGNSDTGWFVSAIIDFGDSHYSCYLFEIAIAMTYIMLTTKTLESGGFVLAGYLQNVKLSDLELSLLKICIEARLTQSLMLGAYSFLKDPENHYILTTAREGWNLLERLRSKPDEELLKTWRNVLDIY</sequence>
<reference evidence="12" key="1">
    <citation type="submission" date="2025-08" db="UniProtKB">
        <authorList>
            <consortium name="RefSeq"/>
        </authorList>
    </citation>
    <scope>IDENTIFICATION</scope>
    <source>
        <tissue evidence="12">Entire body</tissue>
    </source>
</reference>
<keyword evidence="5 12" id="KW-0418">Kinase</keyword>